<name>A9SCS8_PHYPA</name>
<feature type="transmembrane region" description="Helical" evidence="11">
    <location>
        <begin position="335"/>
        <end position="357"/>
    </location>
</feature>
<comment type="similarity">
    <text evidence="3">Belongs to the UbiA prenyltransferase family.</text>
</comment>
<evidence type="ECO:0000313" key="13">
    <source>
        <dbReference type="EnsemblPlants" id="PAC:32928382.CDS.1"/>
    </source>
</evidence>
<dbReference type="Gramene" id="Pp3c15_23520V3.2">
    <property type="protein sequence ID" value="PAC:32928383.CDS.1"/>
    <property type="gene ID" value="Pp3c15_23520"/>
</dbReference>
<feature type="transmembrane region" description="Helical" evidence="11">
    <location>
        <begin position="203"/>
        <end position="222"/>
    </location>
</feature>
<feature type="transmembrane region" description="Helical" evidence="11">
    <location>
        <begin position="229"/>
        <end position="246"/>
    </location>
</feature>
<keyword evidence="5" id="KW-0934">Plastid</keyword>
<comment type="subcellular location">
    <subcellularLocation>
        <location evidence="1">Membrane</location>
        <topology evidence="1">Multi-pass membrane protein</topology>
    </subcellularLocation>
    <subcellularLocation>
        <location evidence="2">Plastid</location>
        <location evidence="2">Chloroplast</location>
    </subcellularLocation>
</comment>
<dbReference type="GO" id="GO:0004659">
    <property type="term" value="F:prenyltransferase activity"/>
    <property type="evidence" value="ECO:0007669"/>
    <property type="project" value="InterPro"/>
</dbReference>
<keyword evidence="8" id="KW-0809">Transit peptide</keyword>
<organism evidence="12">
    <name type="scientific">Physcomitrium patens</name>
    <name type="common">Spreading-leaved earth moss</name>
    <name type="synonym">Physcomitrella patens</name>
    <dbReference type="NCBI Taxonomy" id="3218"/>
    <lineage>
        <taxon>Eukaryota</taxon>
        <taxon>Viridiplantae</taxon>
        <taxon>Streptophyta</taxon>
        <taxon>Embryophyta</taxon>
        <taxon>Bryophyta</taxon>
        <taxon>Bryophytina</taxon>
        <taxon>Bryopsida</taxon>
        <taxon>Funariidae</taxon>
        <taxon>Funariales</taxon>
        <taxon>Funariaceae</taxon>
        <taxon>Physcomitrium</taxon>
    </lineage>
</organism>
<dbReference type="Proteomes" id="UP000006727">
    <property type="component" value="Chromosome 15"/>
</dbReference>
<keyword evidence="7 11" id="KW-0812">Transmembrane</keyword>
<reference evidence="12 14" key="2">
    <citation type="journal article" date="2018" name="Plant J.">
        <title>The Physcomitrella patens chromosome-scale assembly reveals moss genome structure and evolution.</title>
        <authorList>
            <person name="Lang D."/>
            <person name="Ullrich K.K."/>
            <person name="Murat F."/>
            <person name="Fuchs J."/>
            <person name="Jenkins J."/>
            <person name="Haas F.B."/>
            <person name="Piednoel M."/>
            <person name="Gundlach H."/>
            <person name="Van Bel M."/>
            <person name="Meyberg R."/>
            <person name="Vives C."/>
            <person name="Morata J."/>
            <person name="Symeonidi A."/>
            <person name="Hiss M."/>
            <person name="Muchero W."/>
            <person name="Kamisugi Y."/>
            <person name="Saleh O."/>
            <person name="Blanc G."/>
            <person name="Decker E.L."/>
            <person name="van Gessel N."/>
            <person name="Grimwood J."/>
            <person name="Hayes R.D."/>
            <person name="Graham S.W."/>
            <person name="Gunter L.E."/>
            <person name="McDaniel S.F."/>
            <person name="Hoernstein S.N.W."/>
            <person name="Larsson A."/>
            <person name="Li F.W."/>
            <person name="Perroud P.F."/>
            <person name="Phillips J."/>
            <person name="Ranjan P."/>
            <person name="Rokshar D.S."/>
            <person name="Rothfels C.J."/>
            <person name="Schneider L."/>
            <person name="Shu S."/>
            <person name="Stevenson D.W."/>
            <person name="Thummler F."/>
            <person name="Tillich M."/>
            <person name="Villarreal Aguilar J.C."/>
            <person name="Widiez T."/>
            <person name="Wong G.K."/>
            <person name="Wymore A."/>
            <person name="Zhang Y."/>
            <person name="Zimmer A.D."/>
            <person name="Quatrano R.S."/>
            <person name="Mayer K.F.X."/>
            <person name="Goodstein D."/>
            <person name="Casacuberta J.M."/>
            <person name="Vandepoele K."/>
            <person name="Reski R."/>
            <person name="Cuming A.C."/>
            <person name="Tuskan G.A."/>
            <person name="Maumus F."/>
            <person name="Salse J."/>
            <person name="Schmutz J."/>
            <person name="Rensing S.A."/>
        </authorList>
    </citation>
    <scope>NUCLEOTIDE SEQUENCE [LARGE SCALE GENOMIC DNA]</scope>
    <source>
        <strain evidence="13 14">cv. Gransden 2004</strain>
    </source>
</reference>
<feature type="transmembrane region" description="Helical" evidence="11">
    <location>
        <begin position="165"/>
        <end position="183"/>
    </location>
</feature>
<dbReference type="InterPro" id="IPR044878">
    <property type="entry name" value="UbiA_sf"/>
</dbReference>
<dbReference type="STRING" id="3218.A9SCS8"/>
<dbReference type="eggNOG" id="ENOG502QUHT">
    <property type="taxonomic scope" value="Eukaryota"/>
</dbReference>
<reference evidence="13" key="3">
    <citation type="submission" date="2020-12" db="UniProtKB">
        <authorList>
            <consortium name="EnsemblPlants"/>
        </authorList>
    </citation>
    <scope>IDENTIFICATION</scope>
</reference>
<keyword evidence="4" id="KW-0150">Chloroplast</keyword>
<sequence>MGLTAIVVDVAQASSSSVALSQGRGATRRLPGGLALGDAFKGLRKREYAQGLQCRVRREGGCASEARVWKVRCSSDSAGSLGGDLPASQPQQSEVSGIRDPAAASAASFAPLPQRIALFYDAFWRFLRPHTIRGTFLGTSALVTRALLENPTLINWALLPKALRGLLALLCGNGFIVGINQIFDSGIDKVNKPFLPIAAGDLSVPAAWALVGGLAALGVGLVATNFGPLITTLYTFGLFLGTIYSVPPLRLKQYPVPAFMIIATVRGFLLNFGVYYATRAALGLSYEWSPSVMFITIFVTLFATVIAITKDLPDIEGDKKFNISTFATNLGVRKISFLGAGLLLVNYIGAIVAAFYLPQAFKTKIMVTGHAVLGLSLIYQTWLLDTAKYSKEAISNFYRFIWNLFYSEYALFPFI</sequence>
<reference evidence="12 14" key="1">
    <citation type="journal article" date="2008" name="Science">
        <title>The Physcomitrella genome reveals evolutionary insights into the conquest of land by plants.</title>
        <authorList>
            <person name="Rensing S."/>
            <person name="Lang D."/>
            <person name="Zimmer A."/>
            <person name="Terry A."/>
            <person name="Salamov A."/>
            <person name="Shapiro H."/>
            <person name="Nishiyama T."/>
            <person name="Perroud P.-F."/>
            <person name="Lindquist E."/>
            <person name="Kamisugi Y."/>
            <person name="Tanahashi T."/>
            <person name="Sakakibara K."/>
            <person name="Fujita T."/>
            <person name="Oishi K."/>
            <person name="Shin-I T."/>
            <person name="Kuroki Y."/>
            <person name="Toyoda A."/>
            <person name="Suzuki Y."/>
            <person name="Hashimoto A."/>
            <person name="Yamaguchi K."/>
            <person name="Sugano A."/>
            <person name="Kohara Y."/>
            <person name="Fujiyama A."/>
            <person name="Anterola A."/>
            <person name="Aoki S."/>
            <person name="Ashton N."/>
            <person name="Barbazuk W.B."/>
            <person name="Barker E."/>
            <person name="Bennetzen J."/>
            <person name="Bezanilla M."/>
            <person name="Blankenship R."/>
            <person name="Cho S.H."/>
            <person name="Dutcher S."/>
            <person name="Estelle M."/>
            <person name="Fawcett J.A."/>
            <person name="Gundlach H."/>
            <person name="Hanada K."/>
            <person name="Heyl A."/>
            <person name="Hicks K.A."/>
            <person name="Hugh J."/>
            <person name="Lohr M."/>
            <person name="Mayer K."/>
            <person name="Melkozernov A."/>
            <person name="Murata T."/>
            <person name="Nelson D."/>
            <person name="Pils B."/>
            <person name="Prigge M."/>
            <person name="Reiss B."/>
            <person name="Renner T."/>
            <person name="Rombauts S."/>
            <person name="Rushton P."/>
            <person name="Sanderfoot A."/>
            <person name="Schween G."/>
            <person name="Shiu S.-H."/>
            <person name="Stueber K."/>
            <person name="Theodoulou F.L."/>
            <person name="Tu H."/>
            <person name="Van de Peer Y."/>
            <person name="Verrier P.J."/>
            <person name="Waters E."/>
            <person name="Wood A."/>
            <person name="Yang L."/>
            <person name="Cove D."/>
            <person name="Cuming A."/>
            <person name="Hasebe M."/>
            <person name="Lucas S."/>
            <person name="Mishler D.B."/>
            <person name="Reski R."/>
            <person name="Grigoriev I."/>
            <person name="Quatrano R.S."/>
            <person name="Boore J.L."/>
        </authorList>
    </citation>
    <scope>NUCLEOTIDE SEQUENCE [LARGE SCALE GENOMIC DNA]</scope>
    <source>
        <strain evidence="13 14">cv. Gransden 2004</strain>
    </source>
</reference>
<accession>A9SCS8</accession>
<dbReference type="Gramene" id="Pp3c15_23520V3.1">
    <property type="protein sequence ID" value="PAC:32928382.CDS.1"/>
    <property type="gene ID" value="Pp3c15_23520"/>
</dbReference>
<proteinExistence type="inferred from homology"/>
<dbReference type="OMA" id="LIFQAWV"/>
<dbReference type="InterPro" id="IPR044502">
    <property type="entry name" value="AtHST-like"/>
</dbReference>
<evidence type="ECO:0000313" key="14">
    <source>
        <dbReference type="Proteomes" id="UP000006727"/>
    </source>
</evidence>
<dbReference type="EnsemblPlants" id="Pp3c15_23520V3.2">
    <property type="protein sequence ID" value="PAC:32928383.CDS.1"/>
    <property type="gene ID" value="Pp3c15_23520"/>
</dbReference>
<dbReference type="RefSeq" id="XP_024397419.1">
    <property type="nucleotide sequence ID" value="XM_024541651.2"/>
</dbReference>
<dbReference type="EnsemblPlants" id="Pp3c15_23520V3.1">
    <property type="protein sequence ID" value="PAC:32928382.CDS.1"/>
    <property type="gene ID" value="Pp3c15_23520"/>
</dbReference>
<dbReference type="OrthoDB" id="1502398at2759"/>
<dbReference type="GO" id="GO:0009507">
    <property type="term" value="C:chloroplast"/>
    <property type="evidence" value="ECO:0007669"/>
    <property type="project" value="UniProtKB-SubCell"/>
</dbReference>
<keyword evidence="6" id="KW-0808">Transferase</keyword>
<evidence type="ECO:0000256" key="1">
    <source>
        <dbReference type="ARBA" id="ARBA00004141"/>
    </source>
</evidence>
<dbReference type="Pfam" id="PF01040">
    <property type="entry name" value="UbiA"/>
    <property type="match status" value="1"/>
</dbReference>
<dbReference type="AlphaFoldDB" id="A9SCS8"/>
<dbReference type="GeneID" id="112292815"/>
<dbReference type="InterPro" id="IPR000537">
    <property type="entry name" value="UbiA_prenyltransferase"/>
</dbReference>
<evidence type="ECO:0000256" key="11">
    <source>
        <dbReference type="SAM" id="Phobius"/>
    </source>
</evidence>
<evidence type="ECO:0000256" key="2">
    <source>
        <dbReference type="ARBA" id="ARBA00004229"/>
    </source>
</evidence>
<dbReference type="GO" id="GO:0016020">
    <property type="term" value="C:membrane"/>
    <property type="evidence" value="ECO:0007669"/>
    <property type="project" value="UniProtKB-SubCell"/>
</dbReference>
<protein>
    <submittedName>
        <fullName evidence="12 13">Uncharacterized protein</fullName>
    </submittedName>
</protein>
<dbReference type="PaxDb" id="3218-PP1S66_138V6.1"/>
<evidence type="ECO:0000256" key="4">
    <source>
        <dbReference type="ARBA" id="ARBA00022528"/>
    </source>
</evidence>
<evidence type="ECO:0000256" key="9">
    <source>
        <dbReference type="ARBA" id="ARBA00022989"/>
    </source>
</evidence>
<evidence type="ECO:0000313" key="12">
    <source>
        <dbReference type="EMBL" id="PNR39869.1"/>
    </source>
</evidence>
<evidence type="ECO:0000256" key="10">
    <source>
        <dbReference type="ARBA" id="ARBA00023136"/>
    </source>
</evidence>
<dbReference type="HOGENOM" id="CLU_048963_0_0_1"/>
<evidence type="ECO:0000256" key="3">
    <source>
        <dbReference type="ARBA" id="ARBA00005985"/>
    </source>
</evidence>
<evidence type="ECO:0000256" key="5">
    <source>
        <dbReference type="ARBA" id="ARBA00022640"/>
    </source>
</evidence>
<evidence type="ECO:0000256" key="7">
    <source>
        <dbReference type="ARBA" id="ARBA00022692"/>
    </source>
</evidence>
<keyword evidence="10 11" id="KW-0472">Membrane</keyword>
<dbReference type="EMBL" id="ABEU02000015">
    <property type="protein sequence ID" value="PNR39869.1"/>
    <property type="molecule type" value="Genomic_DNA"/>
</dbReference>
<dbReference type="NCBIfam" id="NF009525">
    <property type="entry name" value="PRK12887.1"/>
    <property type="match status" value="1"/>
</dbReference>
<keyword evidence="9 11" id="KW-1133">Transmembrane helix</keyword>
<feature type="transmembrane region" description="Helical" evidence="11">
    <location>
        <begin position="258"/>
        <end position="278"/>
    </location>
</feature>
<dbReference type="PANTHER" id="PTHR43009">
    <property type="entry name" value="HOMOGENTISATE SOLANESYLTRANSFERASE, CHLOROPLASTIC"/>
    <property type="match status" value="1"/>
</dbReference>
<evidence type="ECO:0000256" key="8">
    <source>
        <dbReference type="ARBA" id="ARBA00022946"/>
    </source>
</evidence>
<evidence type="ECO:0000256" key="6">
    <source>
        <dbReference type="ARBA" id="ARBA00022679"/>
    </source>
</evidence>
<gene>
    <name evidence="13" type="primary">LOC112292815</name>
    <name evidence="12" type="ORF">PHYPA_020149</name>
</gene>
<feature type="transmembrane region" description="Helical" evidence="11">
    <location>
        <begin position="290"/>
        <end position="309"/>
    </location>
</feature>
<keyword evidence="14" id="KW-1185">Reference proteome</keyword>
<dbReference type="CDD" id="cd13960">
    <property type="entry name" value="PT_UbiA_HPT1"/>
    <property type="match status" value="1"/>
</dbReference>
<dbReference type="PANTHER" id="PTHR43009:SF10">
    <property type="entry name" value="HOMOGENTISATE SOLANESYLTRANSFERASE, CHLOROPLASTIC"/>
    <property type="match status" value="1"/>
</dbReference>
<dbReference type="Gene3D" id="1.10.357.140">
    <property type="entry name" value="UbiA prenyltransferase"/>
    <property type="match status" value="1"/>
</dbReference>